<organism evidence="1 2">
    <name type="scientific">Nocardioides imazamoxiresistens</name>
    <dbReference type="NCBI Taxonomy" id="3231893"/>
    <lineage>
        <taxon>Bacteria</taxon>
        <taxon>Bacillati</taxon>
        <taxon>Actinomycetota</taxon>
        <taxon>Actinomycetes</taxon>
        <taxon>Propionibacteriales</taxon>
        <taxon>Nocardioidaceae</taxon>
        <taxon>Nocardioides</taxon>
    </lineage>
</organism>
<protein>
    <submittedName>
        <fullName evidence="1">Uncharacterized protein</fullName>
    </submittedName>
</protein>
<reference evidence="1 2" key="1">
    <citation type="submission" date="2023-08" db="EMBL/GenBank/DDBJ databases">
        <title>Nocardioides seae sp. nov., a bacterium isolated from a soil.</title>
        <authorList>
            <person name="Wang X."/>
        </authorList>
    </citation>
    <scope>NUCLEOTIDE SEQUENCE [LARGE SCALE GENOMIC DNA]</scope>
    <source>
        <strain evidence="1 2">YZH12</strain>
    </source>
</reference>
<accession>A0ABU3PVN6</accession>
<evidence type="ECO:0000313" key="1">
    <source>
        <dbReference type="EMBL" id="MDT9593304.1"/>
    </source>
</evidence>
<gene>
    <name evidence="1" type="ORF">RDV89_09515</name>
</gene>
<proteinExistence type="predicted"/>
<sequence length="96" mass="10746">MRIVIDHAQVPPRTELVDPEDFSAFSVRISVPHHTWVDRDVLVELAGEVVDRAWLDRLDGMIAYAERHGWVDDSGRVRAHLEVATEATAQTDSDAG</sequence>
<dbReference type="Proteomes" id="UP001268542">
    <property type="component" value="Unassembled WGS sequence"/>
</dbReference>
<keyword evidence="2" id="KW-1185">Reference proteome</keyword>
<comment type="caution">
    <text evidence="1">The sequence shown here is derived from an EMBL/GenBank/DDBJ whole genome shotgun (WGS) entry which is preliminary data.</text>
</comment>
<dbReference type="EMBL" id="JAVYII010000004">
    <property type="protein sequence ID" value="MDT9593304.1"/>
    <property type="molecule type" value="Genomic_DNA"/>
</dbReference>
<evidence type="ECO:0000313" key="2">
    <source>
        <dbReference type="Proteomes" id="UP001268542"/>
    </source>
</evidence>
<dbReference type="RefSeq" id="WP_315732774.1">
    <property type="nucleotide sequence ID" value="NZ_JAVYII010000004.1"/>
</dbReference>
<name>A0ABU3PVN6_9ACTN</name>